<evidence type="ECO:0000313" key="1">
    <source>
        <dbReference type="EMBL" id="MCT8970363.1"/>
    </source>
</evidence>
<dbReference type="RefSeq" id="WP_261613931.1">
    <property type="nucleotide sequence ID" value="NZ_JALIDZ010000001.1"/>
</dbReference>
<accession>A0AAW5QVG9</accession>
<dbReference type="AlphaFoldDB" id="A0AAW5QVG9"/>
<dbReference type="SUPFAM" id="SSF46785">
    <property type="entry name" value="Winged helix' DNA-binding domain"/>
    <property type="match status" value="1"/>
</dbReference>
<name>A0AAW5QVG9_9HYPH</name>
<sequence>MPEDVERLRRHPRFGEASLHAAVGVVEQYKGNWVLNRLLGDRGRTVLGLAILDLHYNRADEGGLTATNLKQHCTELGICSPGRVTAMLGALKMLGLLEEVRGADRRVRRLRPTDRFLALHRDRRRSFFEALAMLMPEGEQALEREGDPDFVAAHMAAFARMFVSGMRLVDYVPELEAVFRRDAGMLILMTLAVEARRDGRDPLAPLAVTITDLAKRASASRGHVLSVLRDAEGQAMVVRSGERGEGIAVTGSLLDAVDRFIAAILMLHLFAIREALAPKAPDSSA</sequence>
<dbReference type="InterPro" id="IPR036390">
    <property type="entry name" value="WH_DNA-bd_sf"/>
</dbReference>
<protein>
    <recommendedName>
        <fullName evidence="3">MarR family transcriptional regulator</fullName>
    </recommendedName>
</protein>
<comment type="caution">
    <text evidence="1">The sequence shown here is derived from an EMBL/GenBank/DDBJ whole genome shotgun (WGS) entry which is preliminary data.</text>
</comment>
<keyword evidence="2" id="KW-1185">Reference proteome</keyword>
<organism evidence="1 2">
    <name type="scientific">Microbaculum marinisediminis</name>
    <dbReference type="NCBI Taxonomy" id="2931392"/>
    <lineage>
        <taxon>Bacteria</taxon>
        <taxon>Pseudomonadati</taxon>
        <taxon>Pseudomonadota</taxon>
        <taxon>Alphaproteobacteria</taxon>
        <taxon>Hyphomicrobiales</taxon>
        <taxon>Tepidamorphaceae</taxon>
        <taxon>Microbaculum</taxon>
    </lineage>
</organism>
<dbReference type="InterPro" id="IPR036388">
    <property type="entry name" value="WH-like_DNA-bd_sf"/>
</dbReference>
<proteinExistence type="predicted"/>
<evidence type="ECO:0008006" key="3">
    <source>
        <dbReference type="Google" id="ProtNLM"/>
    </source>
</evidence>
<evidence type="ECO:0000313" key="2">
    <source>
        <dbReference type="Proteomes" id="UP001320898"/>
    </source>
</evidence>
<dbReference type="Gene3D" id="1.10.10.10">
    <property type="entry name" value="Winged helix-like DNA-binding domain superfamily/Winged helix DNA-binding domain"/>
    <property type="match status" value="1"/>
</dbReference>
<gene>
    <name evidence="1" type="ORF">MUB46_00675</name>
</gene>
<dbReference type="EMBL" id="JALIDZ010000001">
    <property type="protein sequence ID" value="MCT8970363.1"/>
    <property type="molecule type" value="Genomic_DNA"/>
</dbReference>
<dbReference type="Proteomes" id="UP001320898">
    <property type="component" value="Unassembled WGS sequence"/>
</dbReference>
<reference evidence="1 2" key="1">
    <citation type="submission" date="2022-04" db="EMBL/GenBank/DDBJ databases">
        <authorList>
            <person name="Ye Y.-Q."/>
            <person name="Du Z.-J."/>
        </authorList>
    </citation>
    <scope>NUCLEOTIDE SEQUENCE [LARGE SCALE GENOMIC DNA]</scope>
    <source>
        <strain evidence="1 2">A6E488</strain>
    </source>
</reference>